<dbReference type="AlphaFoldDB" id="A0A813KK03"/>
<feature type="region of interest" description="Disordered" evidence="1">
    <location>
        <begin position="330"/>
        <end position="352"/>
    </location>
</feature>
<feature type="region of interest" description="Disordered" evidence="1">
    <location>
        <begin position="157"/>
        <end position="190"/>
    </location>
</feature>
<organism evidence="2 3">
    <name type="scientific">Polarella glacialis</name>
    <name type="common">Dinoflagellate</name>
    <dbReference type="NCBI Taxonomy" id="89957"/>
    <lineage>
        <taxon>Eukaryota</taxon>
        <taxon>Sar</taxon>
        <taxon>Alveolata</taxon>
        <taxon>Dinophyceae</taxon>
        <taxon>Suessiales</taxon>
        <taxon>Suessiaceae</taxon>
        <taxon>Polarella</taxon>
    </lineage>
</organism>
<feature type="compositionally biased region" description="Polar residues" evidence="1">
    <location>
        <begin position="157"/>
        <end position="176"/>
    </location>
</feature>
<name>A0A813KK03_POLGL</name>
<reference evidence="2" key="1">
    <citation type="submission" date="2021-02" db="EMBL/GenBank/DDBJ databases">
        <authorList>
            <person name="Dougan E. K."/>
            <person name="Rhodes N."/>
            <person name="Thang M."/>
            <person name="Chan C."/>
        </authorList>
    </citation>
    <scope>NUCLEOTIDE SEQUENCE</scope>
</reference>
<dbReference type="Proteomes" id="UP000626109">
    <property type="component" value="Unassembled WGS sequence"/>
</dbReference>
<sequence>MHTGVQHYRWPQTDKHATANGPSRLAAGTVARYPSRIPCPLLQPPVPAASTDEVGWRVADVPQARQPCQPRPLTHQFTAGREVTLHSSRPQALREAADVLIRSAAAFDLGPPRSDWQPRSSKGPFGLLELAPNSDLGLQPPLDCGISWPWSPGLSNSSTLAAPKSETYSPGTSTASIRERPPNGLGRPSPLDLFCRPHGTDQLWRTAGTITLAQQQAEGEEARGKQKQVQTCGLDKLLEDAETVCQELQAKRSLPAAREGDTHAQARARELAYACTALGRELGKLDVHLRWADRRLTASGTEFAKLATAKSGYERPCEAVTAQRFNVPFPGDFQPHSPPTLDKGWTPSLLHG</sequence>
<proteinExistence type="predicted"/>
<feature type="region of interest" description="Disordered" evidence="1">
    <location>
        <begin position="1"/>
        <end position="22"/>
    </location>
</feature>
<comment type="caution">
    <text evidence="2">The sequence shown here is derived from an EMBL/GenBank/DDBJ whole genome shotgun (WGS) entry which is preliminary data.</text>
</comment>
<evidence type="ECO:0000256" key="1">
    <source>
        <dbReference type="SAM" id="MobiDB-lite"/>
    </source>
</evidence>
<evidence type="ECO:0000313" key="2">
    <source>
        <dbReference type="EMBL" id="CAE8703030.1"/>
    </source>
</evidence>
<protein>
    <submittedName>
        <fullName evidence="2">Uncharacterized protein</fullName>
    </submittedName>
</protein>
<dbReference type="EMBL" id="CAJNNW010030296">
    <property type="protein sequence ID" value="CAE8703030.1"/>
    <property type="molecule type" value="Genomic_DNA"/>
</dbReference>
<evidence type="ECO:0000313" key="3">
    <source>
        <dbReference type="Proteomes" id="UP000626109"/>
    </source>
</evidence>
<gene>
    <name evidence="2" type="ORF">PGLA2088_LOCUS32696</name>
</gene>
<accession>A0A813KK03</accession>